<dbReference type="Pfam" id="PF11871">
    <property type="entry name" value="DUF3391"/>
    <property type="match status" value="1"/>
</dbReference>
<feature type="compositionally biased region" description="Polar residues" evidence="1">
    <location>
        <begin position="113"/>
        <end position="129"/>
    </location>
</feature>
<dbReference type="PANTHER" id="PTHR43155">
    <property type="entry name" value="CYCLIC DI-GMP PHOSPHODIESTERASE PA4108-RELATED"/>
    <property type="match status" value="1"/>
</dbReference>
<dbReference type="KEGG" id="sde:Sde_3114"/>
<dbReference type="InterPro" id="IPR021812">
    <property type="entry name" value="DUF3391"/>
</dbReference>
<feature type="region of interest" description="Disordered" evidence="1">
    <location>
        <begin position="92"/>
        <end position="134"/>
    </location>
</feature>
<protein>
    <submittedName>
        <fullName evidence="3">Metal dependent phosphohydrolase</fullName>
    </submittedName>
</protein>
<dbReference type="STRING" id="203122.Sde_3114"/>
<reference evidence="3 4" key="1">
    <citation type="journal article" date="2008" name="PLoS Genet.">
        <title>Complete genome sequence of the complex carbohydrate-degrading marine bacterium, Saccharophagus degradans strain 2-40 T.</title>
        <authorList>
            <person name="Weiner R.M."/>
            <person name="Taylor L.E.II."/>
            <person name="Henrissat B."/>
            <person name="Hauser L."/>
            <person name="Land M."/>
            <person name="Coutinho P.M."/>
            <person name="Rancurel C."/>
            <person name="Saunders E.H."/>
            <person name="Longmire A.G."/>
            <person name="Zhang H."/>
            <person name="Bayer E.A."/>
            <person name="Gilbert H.J."/>
            <person name="Larimer F."/>
            <person name="Zhulin I.B."/>
            <person name="Ekborg N.A."/>
            <person name="Lamed R."/>
            <person name="Richardson P.M."/>
            <person name="Borovok I."/>
            <person name="Hutcheson S."/>
        </authorList>
    </citation>
    <scope>NUCLEOTIDE SEQUENCE [LARGE SCALE GENOMIC DNA]</scope>
    <source>
        <strain evidence="4">2-40 / ATCC 43961 / DSM 17024</strain>
    </source>
</reference>
<proteinExistence type="predicted"/>
<dbReference type="InterPro" id="IPR037522">
    <property type="entry name" value="HD_GYP_dom"/>
</dbReference>
<dbReference type="Proteomes" id="UP000001947">
    <property type="component" value="Chromosome"/>
</dbReference>
<keyword evidence="4" id="KW-1185">Reference proteome</keyword>
<dbReference type="HOGENOM" id="CLU_000445_92_1_6"/>
<evidence type="ECO:0000313" key="4">
    <source>
        <dbReference type="Proteomes" id="UP000001947"/>
    </source>
</evidence>
<gene>
    <name evidence="3" type="ordered locus">Sde_3114</name>
</gene>
<organism evidence="3 4">
    <name type="scientific">Saccharophagus degradans (strain 2-40 / ATCC 43961 / DSM 17024)</name>
    <dbReference type="NCBI Taxonomy" id="203122"/>
    <lineage>
        <taxon>Bacteria</taxon>
        <taxon>Pseudomonadati</taxon>
        <taxon>Pseudomonadota</taxon>
        <taxon>Gammaproteobacteria</taxon>
        <taxon>Cellvibrionales</taxon>
        <taxon>Cellvibrionaceae</taxon>
        <taxon>Saccharophagus</taxon>
    </lineage>
</organism>
<sequence>MHICSAPLRDRNYTQVQGIFTFPLRPKLPMAQTNTLLSIPISQLRAGMFVVKLDIPWIDSPFLRHSRLIKGEEDIDKLKGANVKTLVIDLSKGCGPQEQPTDKKNLQAKQPIETESPSSRPIQAEQAQPPSLKEELSEAKLLRNRIREVMSNIMDCLERELPIKTVELTPIIDDTLASLERNNQALMNLAHLSRKTQKLADHAFSTFCLCLNLATYLKLGKDEQHTLGLAALMHEAGWVQLPQQLLGKRTAYSATELKLIHTHIANGRKVLKNADLPELVLRLIDEHHELTDGSGYPNGLNTQQLHTLSLLLSAVDHYDEMVHQLTDKPGMLPTNALRKLYVEADAGKYDKQTVTALIASLGIYPVTSAVLLNTGEKAIVLEVFSDAHLQPVLEIHYDSNGKPLPNAIKINLRDQRSDAPNRAIVNVLDPSSAIDDPARRLQPEDI</sequence>
<accession>Q21G08</accession>
<dbReference type="InterPro" id="IPR003607">
    <property type="entry name" value="HD/PDEase_dom"/>
</dbReference>
<evidence type="ECO:0000256" key="1">
    <source>
        <dbReference type="SAM" id="MobiDB-lite"/>
    </source>
</evidence>
<dbReference type="EMBL" id="CP000282">
    <property type="protein sequence ID" value="ABD82371.1"/>
    <property type="molecule type" value="Genomic_DNA"/>
</dbReference>
<keyword evidence="3" id="KW-0378">Hydrolase</keyword>
<evidence type="ECO:0000313" key="3">
    <source>
        <dbReference type="EMBL" id="ABD82371.1"/>
    </source>
</evidence>
<dbReference type="PANTHER" id="PTHR43155:SF2">
    <property type="entry name" value="CYCLIC DI-GMP PHOSPHODIESTERASE PA4108"/>
    <property type="match status" value="1"/>
</dbReference>
<dbReference type="Pfam" id="PF13487">
    <property type="entry name" value="HD_5"/>
    <property type="match status" value="1"/>
</dbReference>
<dbReference type="PROSITE" id="PS51832">
    <property type="entry name" value="HD_GYP"/>
    <property type="match status" value="1"/>
</dbReference>
<dbReference type="GO" id="GO:0008081">
    <property type="term" value="F:phosphoric diester hydrolase activity"/>
    <property type="evidence" value="ECO:0007669"/>
    <property type="project" value="UniProtKB-ARBA"/>
</dbReference>
<dbReference type="Gene3D" id="1.10.3210.10">
    <property type="entry name" value="Hypothetical protein af1432"/>
    <property type="match status" value="1"/>
</dbReference>
<dbReference type="SUPFAM" id="SSF109604">
    <property type="entry name" value="HD-domain/PDEase-like"/>
    <property type="match status" value="1"/>
</dbReference>
<dbReference type="AlphaFoldDB" id="Q21G08"/>
<dbReference type="eggNOG" id="COG2206">
    <property type="taxonomic scope" value="Bacteria"/>
</dbReference>
<evidence type="ECO:0000259" key="2">
    <source>
        <dbReference type="PROSITE" id="PS51832"/>
    </source>
</evidence>
<name>Q21G08_SACD2</name>
<dbReference type="CDD" id="cd00077">
    <property type="entry name" value="HDc"/>
    <property type="match status" value="1"/>
</dbReference>
<feature type="domain" description="HD-GYP" evidence="2">
    <location>
        <begin position="163"/>
        <end position="373"/>
    </location>
</feature>